<dbReference type="PANTHER" id="PTHR33413">
    <property type="entry name" value="EXPRESSED PROTEIN"/>
    <property type="match status" value="1"/>
</dbReference>
<comment type="caution">
    <text evidence="2">The sequence shown here is derived from an EMBL/GenBank/DDBJ whole genome shotgun (WGS) entry which is preliminary data.</text>
</comment>
<accession>A0AAV0L9I4</accession>
<dbReference type="InterPro" id="IPR025322">
    <property type="entry name" value="PADRE_dom"/>
</dbReference>
<keyword evidence="3" id="KW-1185">Reference proteome</keyword>
<sequence>MGNCQAAEAATVVIQHPAENRVDRFYWSVSAHEVMNSNPGHYVALVAPSAKTENATTPVKQLKLLKPSDTLLLGQVYRLISFEDVLKELYGKKSVKLGTLLKERGGGPEKVLRGLGDASEIGRRKSSGGLKLNVDGSSANTEEVHQLQLQLGRSSSSSRLVSGRQHGGQGQWRPALQSISEIGT</sequence>
<organism evidence="2 3">
    <name type="scientific">Linum tenue</name>
    <dbReference type="NCBI Taxonomy" id="586396"/>
    <lineage>
        <taxon>Eukaryota</taxon>
        <taxon>Viridiplantae</taxon>
        <taxon>Streptophyta</taxon>
        <taxon>Embryophyta</taxon>
        <taxon>Tracheophyta</taxon>
        <taxon>Spermatophyta</taxon>
        <taxon>Magnoliopsida</taxon>
        <taxon>eudicotyledons</taxon>
        <taxon>Gunneridae</taxon>
        <taxon>Pentapetalae</taxon>
        <taxon>rosids</taxon>
        <taxon>fabids</taxon>
        <taxon>Malpighiales</taxon>
        <taxon>Linaceae</taxon>
        <taxon>Linum</taxon>
    </lineage>
</organism>
<feature type="compositionally biased region" description="Low complexity" evidence="1">
    <location>
        <begin position="153"/>
        <end position="164"/>
    </location>
</feature>
<evidence type="ECO:0000313" key="3">
    <source>
        <dbReference type="Proteomes" id="UP001154282"/>
    </source>
</evidence>
<gene>
    <name evidence="2" type="ORF">LITE_LOCUS22646</name>
</gene>
<protein>
    <submittedName>
        <fullName evidence="2">Uncharacterized protein</fullName>
    </submittedName>
</protein>
<feature type="region of interest" description="Disordered" evidence="1">
    <location>
        <begin position="153"/>
        <end position="184"/>
    </location>
</feature>
<dbReference type="EMBL" id="CAMGYJ010000006">
    <property type="protein sequence ID" value="CAI0430532.1"/>
    <property type="molecule type" value="Genomic_DNA"/>
</dbReference>
<evidence type="ECO:0000313" key="2">
    <source>
        <dbReference type="EMBL" id="CAI0430532.1"/>
    </source>
</evidence>
<dbReference type="Pfam" id="PF14009">
    <property type="entry name" value="PADRE"/>
    <property type="match status" value="1"/>
</dbReference>
<dbReference type="AlphaFoldDB" id="A0AAV0L9I4"/>
<proteinExistence type="predicted"/>
<name>A0AAV0L9I4_9ROSI</name>
<dbReference type="Proteomes" id="UP001154282">
    <property type="component" value="Unassembled WGS sequence"/>
</dbReference>
<reference evidence="2" key="1">
    <citation type="submission" date="2022-08" db="EMBL/GenBank/DDBJ databases">
        <authorList>
            <person name="Gutierrez-Valencia J."/>
        </authorList>
    </citation>
    <scope>NUCLEOTIDE SEQUENCE</scope>
</reference>
<dbReference type="PANTHER" id="PTHR33413:SF1">
    <property type="entry name" value="EXPRESSED PROTEIN"/>
    <property type="match status" value="1"/>
</dbReference>
<evidence type="ECO:0000256" key="1">
    <source>
        <dbReference type="SAM" id="MobiDB-lite"/>
    </source>
</evidence>